<organism evidence="4 5">
    <name type="scientific">Pristionchus fissidentatus</name>
    <dbReference type="NCBI Taxonomy" id="1538716"/>
    <lineage>
        <taxon>Eukaryota</taxon>
        <taxon>Metazoa</taxon>
        <taxon>Ecdysozoa</taxon>
        <taxon>Nematoda</taxon>
        <taxon>Chromadorea</taxon>
        <taxon>Rhabditida</taxon>
        <taxon>Rhabditina</taxon>
        <taxon>Diplogasteromorpha</taxon>
        <taxon>Diplogasteroidea</taxon>
        <taxon>Neodiplogasteridae</taxon>
        <taxon>Pristionchus</taxon>
    </lineage>
</organism>
<dbReference type="InterPro" id="IPR041282">
    <property type="entry name" value="FYVE_2"/>
</dbReference>
<dbReference type="GO" id="GO:0005886">
    <property type="term" value="C:plasma membrane"/>
    <property type="evidence" value="ECO:0007669"/>
    <property type="project" value="TreeGrafter"/>
</dbReference>
<proteinExistence type="predicted"/>
<dbReference type="Gene3D" id="2.60.40.150">
    <property type="entry name" value="C2 domain"/>
    <property type="match status" value="1"/>
</dbReference>
<dbReference type="GO" id="GO:0031267">
    <property type="term" value="F:small GTPase binding"/>
    <property type="evidence" value="ECO:0007669"/>
    <property type="project" value="InterPro"/>
</dbReference>
<dbReference type="PANTHER" id="PTHR45716">
    <property type="entry name" value="BITESIZE, ISOFORM I"/>
    <property type="match status" value="1"/>
</dbReference>
<dbReference type="InterPro" id="IPR010911">
    <property type="entry name" value="Rab_BD"/>
</dbReference>
<feature type="region of interest" description="Disordered" evidence="1">
    <location>
        <begin position="225"/>
        <end position="265"/>
    </location>
</feature>
<feature type="compositionally biased region" description="Polar residues" evidence="1">
    <location>
        <begin position="335"/>
        <end position="349"/>
    </location>
</feature>
<keyword evidence="5" id="KW-1185">Reference proteome</keyword>
<evidence type="ECO:0000313" key="4">
    <source>
        <dbReference type="EMBL" id="GMT28741.1"/>
    </source>
</evidence>
<protein>
    <submittedName>
        <fullName evidence="4">Uncharacterized protein</fullName>
    </submittedName>
</protein>
<dbReference type="SMART" id="SM00239">
    <property type="entry name" value="C2"/>
    <property type="match status" value="1"/>
</dbReference>
<dbReference type="InterPro" id="IPR013083">
    <property type="entry name" value="Znf_RING/FYVE/PHD"/>
</dbReference>
<dbReference type="PROSITE" id="PS50004">
    <property type="entry name" value="C2"/>
    <property type="match status" value="1"/>
</dbReference>
<feature type="compositionally biased region" description="Basic and acidic residues" evidence="1">
    <location>
        <begin position="311"/>
        <end position="330"/>
    </location>
</feature>
<feature type="domain" description="RabBD" evidence="3">
    <location>
        <begin position="8"/>
        <end position="170"/>
    </location>
</feature>
<dbReference type="Pfam" id="PF02318">
    <property type="entry name" value="FYVE_2"/>
    <property type="match status" value="1"/>
</dbReference>
<dbReference type="SUPFAM" id="SSF57903">
    <property type="entry name" value="FYVE/PHD zinc finger"/>
    <property type="match status" value="1"/>
</dbReference>
<dbReference type="InterPro" id="IPR011011">
    <property type="entry name" value="Znf_FYVE_PHD"/>
</dbReference>
<dbReference type="EMBL" id="BTSY01000005">
    <property type="protein sequence ID" value="GMT28741.1"/>
    <property type="molecule type" value="Genomic_DNA"/>
</dbReference>
<dbReference type="Gene3D" id="3.30.40.10">
    <property type="entry name" value="Zinc/RING finger domain, C3HC4 (zinc finger)"/>
    <property type="match status" value="1"/>
</dbReference>
<dbReference type="SUPFAM" id="SSF49562">
    <property type="entry name" value="C2 domain (Calcium/lipid-binding domain, CaLB)"/>
    <property type="match status" value="1"/>
</dbReference>
<comment type="caution">
    <text evidence="4">The sequence shown here is derived from an EMBL/GenBank/DDBJ whole genome shotgun (WGS) entry which is preliminary data.</text>
</comment>
<feature type="domain" description="C2" evidence="2">
    <location>
        <begin position="388"/>
        <end position="513"/>
    </location>
</feature>
<feature type="compositionally biased region" description="Polar residues" evidence="1">
    <location>
        <begin position="235"/>
        <end position="244"/>
    </location>
</feature>
<reference evidence="4" key="1">
    <citation type="submission" date="2023-10" db="EMBL/GenBank/DDBJ databases">
        <title>Genome assembly of Pristionchus species.</title>
        <authorList>
            <person name="Yoshida K."/>
            <person name="Sommer R.J."/>
        </authorList>
    </citation>
    <scope>NUCLEOTIDE SEQUENCE</scope>
    <source>
        <strain evidence="4">RS5133</strain>
    </source>
</reference>
<name>A0AAV5W929_9BILA</name>
<dbReference type="Pfam" id="PF00168">
    <property type="entry name" value="C2"/>
    <property type="match status" value="1"/>
</dbReference>
<dbReference type="InterPro" id="IPR035892">
    <property type="entry name" value="C2_domain_sf"/>
</dbReference>
<gene>
    <name evidence="4" type="ORF">PFISCL1PPCAC_20038</name>
</gene>
<dbReference type="PANTHER" id="PTHR45716:SF2">
    <property type="entry name" value="BITESIZE, ISOFORM I"/>
    <property type="match status" value="1"/>
</dbReference>
<sequence>MTSEDELSSLLATLSPEEQSIIRPVLERDLEFQRREKDRILSIKAEVNEGGKREGKISKESQYLGLTVPQYRGTPSSGGSSGGESFGSQASISSSALSPISPLGSRSCNDCGAKLGIVFNSGVRCIRCDSLLCELCRVFACTNRKEAAYCKKCYRHREVLAASGEWMGLEGEGETSAIILTKLRRESEYQGRRSEQIQMRTRNLSLPPISASNLLGIPNEERRSQSEVGDKYWQGSPSPRSPNQLGICDTKESIGSPSPRVLTPNSQAYHFIPHGIEDETQEGIDIYPSIDNSRDRRLSWSNQTKNSRFGRRTENSNEYEKEVKMRRNPMEIEDQSNSPRSSTQSEYQRKGCSSISSSLSFRDQDSISIASFSSIDGGTNCLSSVTSSNGEIILRLVYAVHSASLIISILSSSNLPNLEGGIKPNPYVKILLMRKGSIEATIKHKTRSRRNTNEPTFNYEINLPNITKSELEQHILRLTVCHRDLLQNSTIIGYVNLPLNSYPWHLDKCRFSLLGKSETPPDPTPSSLRKIRVITTFSVVDRERKIGTLTVRLQSITFHSSDTKLGSVVVCGKLFVSGRRVSREQSGRINIPHINPGNETEVEHSLVFRNVNLNDLHLHMLVLTLWEQNGLMMSSRSLGQIIINHVVHRRNIQYPARCSCPLCSPWYRLIDDFSLAISFAVSLSTTTLDDSAIALA</sequence>
<accession>A0AAV5W929</accession>
<evidence type="ECO:0000259" key="2">
    <source>
        <dbReference type="PROSITE" id="PS50004"/>
    </source>
</evidence>
<feature type="region of interest" description="Disordered" evidence="1">
    <location>
        <begin position="297"/>
        <end position="349"/>
    </location>
</feature>
<dbReference type="GO" id="GO:0042043">
    <property type="term" value="F:neurexin family protein binding"/>
    <property type="evidence" value="ECO:0007669"/>
    <property type="project" value="TreeGrafter"/>
</dbReference>
<dbReference type="GO" id="GO:0070382">
    <property type="term" value="C:exocytic vesicle"/>
    <property type="evidence" value="ECO:0007669"/>
    <property type="project" value="TreeGrafter"/>
</dbReference>
<dbReference type="GO" id="GO:0006887">
    <property type="term" value="P:exocytosis"/>
    <property type="evidence" value="ECO:0007669"/>
    <property type="project" value="TreeGrafter"/>
</dbReference>
<dbReference type="Proteomes" id="UP001432322">
    <property type="component" value="Unassembled WGS sequence"/>
</dbReference>
<dbReference type="InterPro" id="IPR000008">
    <property type="entry name" value="C2_dom"/>
</dbReference>
<dbReference type="AlphaFoldDB" id="A0AAV5W929"/>
<evidence type="ECO:0000256" key="1">
    <source>
        <dbReference type="SAM" id="MobiDB-lite"/>
    </source>
</evidence>
<evidence type="ECO:0000259" key="3">
    <source>
        <dbReference type="PROSITE" id="PS50916"/>
    </source>
</evidence>
<dbReference type="GO" id="GO:0006886">
    <property type="term" value="P:intracellular protein transport"/>
    <property type="evidence" value="ECO:0007669"/>
    <property type="project" value="InterPro"/>
</dbReference>
<feature type="region of interest" description="Disordered" evidence="1">
    <location>
        <begin position="70"/>
        <end position="90"/>
    </location>
</feature>
<evidence type="ECO:0000313" key="5">
    <source>
        <dbReference type="Proteomes" id="UP001432322"/>
    </source>
</evidence>
<dbReference type="PROSITE" id="PS50916">
    <property type="entry name" value="RABBD"/>
    <property type="match status" value="1"/>
</dbReference>